<evidence type="ECO:0000313" key="2">
    <source>
        <dbReference type="Proteomes" id="UP000608513"/>
    </source>
</evidence>
<comment type="caution">
    <text evidence="1">The sequence shown here is derived from an EMBL/GenBank/DDBJ whole genome shotgun (WGS) entry which is preliminary data.</text>
</comment>
<keyword evidence="1" id="KW-0223">Dioxygenase</keyword>
<accession>A0A923MT30</accession>
<name>A0A923MT30_9BURK</name>
<keyword evidence="1" id="KW-0560">Oxidoreductase</keyword>
<dbReference type="AlphaFoldDB" id="A0A923MT30"/>
<organism evidence="1 2">
    <name type="scientific">Ramlibacter cellulosilyticus</name>
    <dbReference type="NCBI Taxonomy" id="2764187"/>
    <lineage>
        <taxon>Bacteria</taxon>
        <taxon>Pseudomonadati</taxon>
        <taxon>Pseudomonadota</taxon>
        <taxon>Betaproteobacteria</taxon>
        <taxon>Burkholderiales</taxon>
        <taxon>Comamonadaceae</taxon>
        <taxon>Ramlibacter</taxon>
    </lineage>
</organism>
<reference evidence="1" key="1">
    <citation type="submission" date="2020-08" db="EMBL/GenBank/DDBJ databases">
        <title>Ramlibacter sp. USB13 16S ribosomal RNA gene genome sequencing and assembly.</title>
        <authorList>
            <person name="Kang M."/>
        </authorList>
    </citation>
    <scope>NUCLEOTIDE SEQUENCE</scope>
    <source>
        <strain evidence="1">USB13</strain>
    </source>
</reference>
<dbReference type="GO" id="GO:0051213">
    <property type="term" value="F:dioxygenase activity"/>
    <property type="evidence" value="ECO:0007669"/>
    <property type="project" value="UniProtKB-KW"/>
</dbReference>
<sequence length="242" mass="26906">MLLRPAYTYPDQVATLLRQQGYAVLSPDGVGELAGCTRAELQALLPSWNGLPPDNYLKDGGRYRRRRHSCFVADGTALTLAPHRAHWQPVEYNALHGGMQRWFEPMLPEMVAQPAWTRLLQAMARVATDLRGPQPWYIEAHQFRIDTEGGIGRPTPEGAHRDGVDLVAVFLLARENIKGGETRVFQADGPAGQRFTLTEPWSVLLLDDARVIHETTPIQPVDGAGHRDTLVLTLRAKGFQGD</sequence>
<keyword evidence="2" id="KW-1185">Reference proteome</keyword>
<dbReference type="RefSeq" id="WP_187077013.1">
    <property type="nucleotide sequence ID" value="NZ_JACORT010000006.1"/>
</dbReference>
<dbReference type="Gene3D" id="2.60.120.620">
    <property type="entry name" value="q2cbj1_9rhob like domain"/>
    <property type="match status" value="1"/>
</dbReference>
<dbReference type="Proteomes" id="UP000608513">
    <property type="component" value="Unassembled WGS sequence"/>
</dbReference>
<gene>
    <name evidence="1" type="ORF">H8N03_15025</name>
</gene>
<proteinExistence type="predicted"/>
<dbReference type="Pfam" id="PF10014">
    <property type="entry name" value="2OG-Fe_Oxy_2"/>
    <property type="match status" value="1"/>
</dbReference>
<protein>
    <submittedName>
        <fullName evidence="1">2OG-Fe dioxygenase family protein</fullName>
    </submittedName>
</protein>
<evidence type="ECO:0000313" key="1">
    <source>
        <dbReference type="EMBL" id="MBC5784263.1"/>
    </source>
</evidence>
<dbReference type="InterPro" id="IPR018724">
    <property type="entry name" value="2OG-Fe_dioxygenase"/>
</dbReference>
<dbReference type="EMBL" id="JACORT010000006">
    <property type="protein sequence ID" value="MBC5784263.1"/>
    <property type="molecule type" value="Genomic_DNA"/>
</dbReference>